<dbReference type="EMBL" id="VFLP01000022">
    <property type="protein sequence ID" value="TRX94471.1"/>
    <property type="molecule type" value="Genomic_DNA"/>
</dbReference>
<dbReference type="Pfam" id="PF06985">
    <property type="entry name" value="HET"/>
    <property type="match status" value="1"/>
</dbReference>
<evidence type="ECO:0000313" key="3">
    <source>
        <dbReference type="Proteomes" id="UP000319160"/>
    </source>
</evidence>
<name>A0A553I2Q2_9PEZI</name>
<dbReference type="STRING" id="2512241.A0A553I2Q2"/>
<dbReference type="PANTHER" id="PTHR33112:SF1">
    <property type="entry name" value="HETEROKARYON INCOMPATIBILITY DOMAIN-CONTAINING PROTEIN"/>
    <property type="match status" value="1"/>
</dbReference>
<reference evidence="3" key="1">
    <citation type="submission" date="2019-06" db="EMBL/GenBank/DDBJ databases">
        <title>Draft genome sequence of the griseofulvin-producing fungus Xylaria cubensis strain G536.</title>
        <authorList>
            <person name="Mead M.E."/>
            <person name="Raja H.A."/>
            <person name="Steenwyk J.L."/>
            <person name="Knowles S.L."/>
            <person name="Oberlies N.H."/>
            <person name="Rokas A."/>
        </authorList>
    </citation>
    <scope>NUCLEOTIDE SEQUENCE [LARGE SCALE GENOMIC DNA]</scope>
    <source>
        <strain evidence="3">G536</strain>
    </source>
</reference>
<dbReference type="Proteomes" id="UP000319160">
    <property type="component" value="Unassembled WGS sequence"/>
</dbReference>
<proteinExistence type="predicted"/>
<dbReference type="AlphaFoldDB" id="A0A553I2Q2"/>
<evidence type="ECO:0000313" key="2">
    <source>
        <dbReference type="EMBL" id="TRX94471.1"/>
    </source>
</evidence>
<evidence type="ECO:0000259" key="1">
    <source>
        <dbReference type="Pfam" id="PF06985"/>
    </source>
</evidence>
<dbReference type="InterPro" id="IPR010730">
    <property type="entry name" value="HET"/>
</dbReference>
<keyword evidence="3" id="KW-1185">Reference proteome</keyword>
<organism evidence="2 3">
    <name type="scientific">Xylaria flabelliformis</name>
    <dbReference type="NCBI Taxonomy" id="2512241"/>
    <lineage>
        <taxon>Eukaryota</taxon>
        <taxon>Fungi</taxon>
        <taxon>Dikarya</taxon>
        <taxon>Ascomycota</taxon>
        <taxon>Pezizomycotina</taxon>
        <taxon>Sordariomycetes</taxon>
        <taxon>Xylariomycetidae</taxon>
        <taxon>Xylariales</taxon>
        <taxon>Xylariaceae</taxon>
        <taxon>Xylaria</taxon>
    </lineage>
</organism>
<feature type="domain" description="Heterokaryon incompatibility" evidence="1">
    <location>
        <begin position="269"/>
        <end position="404"/>
    </location>
</feature>
<dbReference type="OrthoDB" id="5428863at2759"/>
<accession>A0A553I2Q2</accession>
<comment type="caution">
    <text evidence="2">The sequence shown here is derived from an EMBL/GenBank/DDBJ whole genome shotgun (WGS) entry which is preliminary data.</text>
</comment>
<gene>
    <name evidence="2" type="ORF">FHL15_004626</name>
</gene>
<sequence length="846" mass="95645">MDYMDWTDGGLDEIVSFVTMNSLFKARHNYKKPFNPVTDLPESKLNRVDEWACQAADVTIEASTSSTHSIPRHPCDVLAEHWDDVFDRYRFASHLFDGESSLLESPTCALCKLLARSPMINDGGPLRRNCFAVYAVNLLDQRERLAAENYTPEHFVMGLTMSVGRHSRPETHLEGLSRKNHRYGAQDLIVPVITQGDKDKLGHYSPYMAHMIDPKQTDFGLLQQWISKCESNHAVCQKHQGSFEQLGVTLTVVDCQLKTKVPLPRGERYLTLSYRWGKPPDCDDPWAVSAAPRTVRDAMALALKLGFRYLWVDRHCIDQSNEVNKARELAIMDHIYENATMTIVAMAGSDDTYGLPGVGTEPIVSRNEPAKATLAGHTLVSLNPDILASVRNSEWSTRAWTFQEALLSRRCLLFTPDQVYFICRTTYWSEFLPNFPDIKLHSGDSADTQFDPDSVASRELSLANLFSFKKGGFDPARSNTAQLQRDVNIYMKRMMGDQNDGLNAFRGILSRSIYWSYYGVPLITRVGRDLSRTADLTADTRNLPKLPETVSNCVSLVIQKYARDRRVEQMISVTSPDPTKQRKHKTMFGNNYYENYTYDCLPGPDEPLHPSPVLAFLLGLSWAVEHKTTCSRRPPMPSWSWVSVFGGTIDFGGPVNQNGDLDGPKELPTDVSTILNSDVKVWVPLDKGLPSRWIEFDLAFQSSSTKVIPEHSPLIRVESCVGDIGSVTFQPCERESFFESDKVLVSIAGLVDAAPYEIYIDCVDELPDHATDGETTWDNLGWKFLLTSRSTIYNAGPEWKAKWKDWQPTNAFLIIRPFGDYYKRVGFLKTKDKLYRNAKREAVVLA</sequence>
<dbReference type="PANTHER" id="PTHR33112">
    <property type="entry name" value="DOMAIN PROTEIN, PUTATIVE-RELATED"/>
    <property type="match status" value="1"/>
</dbReference>
<protein>
    <recommendedName>
        <fullName evidence="1">Heterokaryon incompatibility domain-containing protein</fullName>
    </recommendedName>
</protein>